<sequence>MAGWLVGLTIFLLFTMWLWRSGQDQALTIAIGVAAAVLVGRHHDGCDRPLRPPLVRRRVVG</sequence>
<organism evidence="1 2">
    <name type="scientific">Actinoplanes hulinensis</name>
    <dbReference type="NCBI Taxonomy" id="1144547"/>
    <lineage>
        <taxon>Bacteria</taxon>
        <taxon>Bacillati</taxon>
        <taxon>Actinomycetota</taxon>
        <taxon>Actinomycetes</taxon>
        <taxon>Micromonosporales</taxon>
        <taxon>Micromonosporaceae</taxon>
        <taxon>Actinoplanes</taxon>
    </lineage>
</organism>
<dbReference type="Proteomes" id="UP001519863">
    <property type="component" value="Unassembled WGS sequence"/>
</dbReference>
<evidence type="ECO:0000313" key="1">
    <source>
        <dbReference type="EMBL" id="MBW6436918.1"/>
    </source>
</evidence>
<proteinExistence type="predicted"/>
<reference evidence="1 2" key="1">
    <citation type="journal article" date="2013" name="Antonie Van Leeuwenhoek">
        <title>Actinoplanes hulinensis sp. nov., a novel actinomycete isolated from soybean root (Glycine max (L.) Merr).</title>
        <authorList>
            <person name="Shen Y."/>
            <person name="Liu C."/>
            <person name="Wang X."/>
            <person name="Zhao J."/>
            <person name="Jia F."/>
            <person name="Zhang Y."/>
            <person name="Wang L."/>
            <person name="Yang D."/>
            <person name="Xiang W."/>
        </authorList>
    </citation>
    <scope>NUCLEOTIDE SEQUENCE [LARGE SCALE GENOMIC DNA]</scope>
    <source>
        <strain evidence="1 2">NEAU-M9</strain>
    </source>
</reference>
<name>A0ABS7B795_9ACTN</name>
<protein>
    <submittedName>
        <fullName evidence="1">Uncharacterized protein</fullName>
    </submittedName>
</protein>
<dbReference type="EMBL" id="JAHXZI010000013">
    <property type="protein sequence ID" value="MBW6436918.1"/>
    <property type="molecule type" value="Genomic_DNA"/>
</dbReference>
<gene>
    <name evidence="1" type="ORF">KZ829_24555</name>
</gene>
<accession>A0ABS7B795</accession>
<evidence type="ECO:0000313" key="2">
    <source>
        <dbReference type="Proteomes" id="UP001519863"/>
    </source>
</evidence>
<comment type="caution">
    <text evidence="1">The sequence shown here is derived from an EMBL/GenBank/DDBJ whole genome shotgun (WGS) entry which is preliminary data.</text>
</comment>
<keyword evidence="2" id="KW-1185">Reference proteome</keyword>
<dbReference type="RefSeq" id="WP_220146270.1">
    <property type="nucleotide sequence ID" value="NZ_JAHXZI010000013.1"/>
</dbReference>